<dbReference type="PANTHER" id="PTHR33392:SF6">
    <property type="entry name" value="POLYISOPRENYL-TEICHOIC ACID--PEPTIDOGLYCAN TEICHOIC ACID TRANSFERASE TAGU"/>
    <property type="match status" value="1"/>
</dbReference>
<dbReference type="AlphaFoldDB" id="A0A512ICU1"/>
<gene>
    <name evidence="5" type="ORF">KTU01_16470</name>
</gene>
<dbReference type="Pfam" id="PF03816">
    <property type="entry name" value="LytR_cpsA_psr"/>
    <property type="match status" value="1"/>
</dbReference>
<dbReference type="Gene3D" id="3.30.70.2390">
    <property type="match status" value="1"/>
</dbReference>
<dbReference type="RefSeq" id="WP_062734173.1">
    <property type="nucleotide sequence ID" value="NZ_BJZS01000045.1"/>
</dbReference>
<dbReference type="Gene3D" id="3.40.630.190">
    <property type="entry name" value="LCP protein"/>
    <property type="match status" value="1"/>
</dbReference>
<dbReference type="InterPro" id="IPR027381">
    <property type="entry name" value="LytR/CpsA/Psr_C"/>
</dbReference>
<proteinExistence type="inferred from homology"/>
<feature type="compositionally biased region" description="Polar residues" evidence="2">
    <location>
        <begin position="340"/>
        <end position="351"/>
    </location>
</feature>
<dbReference type="Proteomes" id="UP000321103">
    <property type="component" value="Unassembled WGS sequence"/>
</dbReference>
<comment type="similarity">
    <text evidence="1">Belongs to the LytR/CpsA/Psr (LCP) family.</text>
</comment>
<evidence type="ECO:0000259" key="4">
    <source>
        <dbReference type="Pfam" id="PF13399"/>
    </source>
</evidence>
<protein>
    <submittedName>
        <fullName evidence="5">Transcriptional regulator</fullName>
    </submittedName>
</protein>
<organism evidence="5 6">
    <name type="scientific">Kocuria turfanensis</name>
    <dbReference type="NCBI Taxonomy" id="388357"/>
    <lineage>
        <taxon>Bacteria</taxon>
        <taxon>Bacillati</taxon>
        <taxon>Actinomycetota</taxon>
        <taxon>Actinomycetes</taxon>
        <taxon>Micrococcales</taxon>
        <taxon>Micrococcaceae</taxon>
        <taxon>Kocuria</taxon>
    </lineage>
</organism>
<reference evidence="5 6" key="1">
    <citation type="submission" date="2019-07" db="EMBL/GenBank/DDBJ databases">
        <title>Whole genome shotgun sequence of Kocuria turfanensis NBRC 107627.</title>
        <authorList>
            <person name="Hosoyama A."/>
            <person name="Uohara A."/>
            <person name="Ohji S."/>
            <person name="Ichikawa N."/>
        </authorList>
    </citation>
    <scope>NUCLEOTIDE SEQUENCE [LARGE SCALE GENOMIC DNA]</scope>
    <source>
        <strain evidence="5 6">NBRC 107627</strain>
    </source>
</reference>
<dbReference type="PANTHER" id="PTHR33392">
    <property type="entry name" value="POLYISOPRENYL-TEICHOIC ACID--PEPTIDOGLYCAN TEICHOIC ACID TRANSFERASE TAGU"/>
    <property type="match status" value="1"/>
</dbReference>
<feature type="domain" description="LytR/CpsA/Psr regulator C-terminal" evidence="4">
    <location>
        <begin position="368"/>
        <end position="452"/>
    </location>
</feature>
<feature type="region of interest" description="Disordered" evidence="2">
    <location>
        <begin position="74"/>
        <end position="94"/>
    </location>
</feature>
<feature type="region of interest" description="Disordered" evidence="2">
    <location>
        <begin position="335"/>
        <end position="380"/>
    </location>
</feature>
<accession>A0A512ICU1</accession>
<name>A0A512ICU1_9MICC</name>
<dbReference type="InterPro" id="IPR004474">
    <property type="entry name" value="LytR_CpsA_psr"/>
</dbReference>
<evidence type="ECO:0000313" key="5">
    <source>
        <dbReference type="EMBL" id="GEO95524.1"/>
    </source>
</evidence>
<keyword evidence="6" id="KW-1185">Reference proteome</keyword>
<feature type="domain" description="Cell envelope-related transcriptional attenuator" evidence="3">
    <location>
        <begin position="98"/>
        <end position="254"/>
    </location>
</feature>
<comment type="caution">
    <text evidence="5">The sequence shown here is derived from an EMBL/GenBank/DDBJ whole genome shotgun (WGS) entry which is preliminary data.</text>
</comment>
<dbReference type="Pfam" id="PF13399">
    <property type="entry name" value="LytR_C"/>
    <property type="match status" value="1"/>
</dbReference>
<dbReference type="NCBIfam" id="TIGR00350">
    <property type="entry name" value="lytR_cpsA_psr"/>
    <property type="match status" value="1"/>
</dbReference>
<dbReference type="EMBL" id="BJZS01000045">
    <property type="protein sequence ID" value="GEO95524.1"/>
    <property type="molecule type" value="Genomic_DNA"/>
</dbReference>
<evidence type="ECO:0000256" key="2">
    <source>
        <dbReference type="SAM" id="MobiDB-lite"/>
    </source>
</evidence>
<evidence type="ECO:0000259" key="3">
    <source>
        <dbReference type="Pfam" id="PF03816"/>
    </source>
</evidence>
<evidence type="ECO:0000313" key="6">
    <source>
        <dbReference type="Proteomes" id="UP000321103"/>
    </source>
</evidence>
<dbReference type="STRING" id="388357.GCA_001580365_00520"/>
<sequence>MSSTPPDAPGRPRARRWSRKRWAALAVVLVLLVVLGAGLAATWRLQSNLDTSPLDLGDGSGTVEEGPLDVLVMGTDTREGEGNDQYGDDDDSSGSGLTDVMMLVHVAEDRSGVTVVSLPRDLVADIPQCTDPESGEVHPAEEDAMLNSAIANGGPGCTVATVNRMTGLKIDHFMLADFNAVKELSSTVGGVEVCVNEAVDDPKSGLELPAGVSSVEGEQALAFLRSRAAFGDGGDTSRIRSQQSFLASLARMIKEEGTLMDLPKLYEIADVATRNLHVDDDLGSVPTMVGLGTAVRGVDLADMVFVTVPTEPYALDPNRLQLEEDAAEDLFEALREDRSLTTPTETPTASAGPSPEASTAPPFDPASVPLSVSNASGVEGRDGDIAEVLEDEGYTPVESGAQPAELPGTQVFFGAGWSEAAAAVAEHLGVPSSQIVPTTDVAGVLVSVGQDFPEGDRLEVSSALPGELNGQTAEQYTCQQAAGDW</sequence>
<dbReference type="InterPro" id="IPR050922">
    <property type="entry name" value="LytR/CpsA/Psr_CW_biosynth"/>
</dbReference>
<evidence type="ECO:0000256" key="1">
    <source>
        <dbReference type="ARBA" id="ARBA00006068"/>
    </source>
</evidence>